<dbReference type="Proteomes" id="UP001607157">
    <property type="component" value="Unassembled WGS sequence"/>
</dbReference>
<name>A0ABW7I8V5_9RHOB</name>
<proteinExistence type="predicted"/>
<evidence type="ECO:0000313" key="2">
    <source>
        <dbReference type="EMBL" id="MFH0253885.1"/>
    </source>
</evidence>
<sequence length="195" mass="19920">MQKSFKILMAALAAAALGACASPNMPAGTATLGASPTVGGGTFTSPGGLSIAVDARDIGGRTGICGVWAESINQSVMTRNSGPKILASGGVTLGGEGVARGLSFLRKVEPAESYAGMEANCVVSERPWRAGDEARELRIHIPRQVVYNGLDGDFGVSGGILIWFRPGGPGAHPSDPKPWYHLNGTGVSGSLAKDE</sequence>
<feature type="chain" id="PRO_5047149262" description="Lipoprotein" evidence="1">
    <location>
        <begin position="22"/>
        <end position="195"/>
    </location>
</feature>
<evidence type="ECO:0000256" key="1">
    <source>
        <dbReference type="SAM" id="SignalP"/>
    </source>
</evidence>
<organism evidence="2 3">
    <name type="scientific">Roseovarius aquimarinus</name>
    <dbReference type="NCBI Taxonomy" id="1229156"/>
    <lineage>
        <taxon>Bacteria</taxon>
        <taxon>Pseudomonadati</taxon>
        <taxon>Pseudomonadota</taxon>
        <taxon>Alphaproteobacteria</taxon>
        <taxon>Rhodobacterales</taxon>
        <taxon>Roseobacteraceae</taxon>
        <taxon>Roseovarius</taxon>
    </lineage>
</organism>
<dbReference type="EMBL" id="JBIHMM010000002">
    <property type="protein sequence ID" value="MFH0253885.1"/>
    <property type="molecule type" value="Genomic_DNA"/>
</dbReference>
<dbReference type="PROSITE" id="PS51257">
    <property type="entry name" value="PROKAR_LIPOPROTEIN"/>
    <property type="match status" value="1"/>
</dbReference>
<keyword evidence="3" id="KW-1185">Reference proteome</keyword>
<protein>
    <recommendedName>
        <fullName evidence="4">Lipoprotein</fullName>
    </recommendedName>
</protein>
<feature type="signal peptide" evidence="1">
    <location>
        <begin position="1"/>
        <end position="21"/>
    </location>
</feature>
<comment type="caution">
    <text evidence="2">The sequence shown here is derived from an EMBL/GenBank/DDBJ whole genome shotgun (WGS) entry which is preliminary data.</text>
</comment>
<dbReference type="RefSeq" id="WP_377170967.1">
    <property type="nucleotide sequence ID" value="NZ_JBHTJC010000002.1"/>
</dbReference>
<keyword evidence="1" id="KW-0732">Signal</keyword>
<gene>
    <name evidence="2" type="ORF">ACGRVM_08265</name>
</gene>
<evidence type="ECO:0000313" key="3">
    <source>
        <dbReference type="Proteomes" id="UP001607157"/>
    </source>
</evidence>
<accession>A0ABW7I8V5</accession>
<reference evidence="2 3" key="1">
    <citation type="submission" date="2024-10" db="EMBL/GenBank/DDBJ databases">
        <authorList>
            <person name="Yang X.-N."/>
        </authorList>
    </citation>
    <scope>NUCLEOTIDE SEQUENCE [LARGE SCALE GENOMIC DNA]</scope>
    <source>
        <strain evidence="2 3">CAU 1059</strain>
    </source>
</reference>
<evidence type="ECO:0008006" key="4">
    <source>
        <dbReference type="Google" id="ProtNLM"/>
    </source>
</evidence>